<dbReference type="EMBL" id="BJZO01000155">
    <property type="protein sequence ID" value="GEO83028.1"/>
    <property type="molecule type" value="Genomic_DNA"/>
</dbReference>
<keyword evidence="3" id="KW-0813">Transport</keyword>
<dbReference type="RefSeq" id="WP_147165066.1">
    <property type="nucleotide sequence ID" value="NZ_BJZO01000155.1"/>
</dbReference>
<protein>
    <submittedName>
        <fullName evidence="6">ABC transporter substrate-binding protein</fullName>
    </submittedName>
</protein>
<dbReference type="Pfam" id="PF00496">
    <property type="entry name" value="SBP_bac_5"/>
    <property type="match status" value="1"/>
</dbReference>
<organism evidence="6 7">
    <name type="scientific">Pararhodospirillum oryzae</name>
    <dbReference type="NCBI Taxonomy" id="478448"/>
    <lineage>
        <taxon>Bacteria</taxon>
        <taxon>Pseudomonadati</taxon>
        <taxon>Pseudomonadota</taxon>
        <taxon>Alphaproteobacteria</taxon>
        <taxon>Rhodospirillales</taxon>
        <taxon>Rhodospirillaceae</taxon>
        <taxon>Pararhodospirillum</taxon>
    </lineage>
</organism>
<evidence type="ECO:0000256" key="3">
    <source>
        <dbReference type="ARBA" id="ARBA00022448"/>
    </source>
</evidence>
<dbReference type="PANTHER" id="PTHR30290">
    <property type="entry name" value="PERIPLASMIC BINDING COMPONENT OF ABC TRANSPORTER"/>
    <property type="match status" value="1"/>
</dbReference>
<dbReference type="GO" id="GO:0015833">
    <property type="term" value="P:peptide transport"/>
    <property type="evidence" value="ECO:0007669"/>
    <property type="project" value="TreeGrafter"/>
</dbReference>
<evidence type="ECO:0000256" key="1">
    <source>
        <dbReference type="ARBA" id="ARBA00004418"/>
    </source>
</evidence>
<evidence type="ECO:0000259" key="5">
    <source>
        <dbReference type="Pfam" id="PF00496"/>
    </source>
</evidence>
<comment type="caution">
    <text evidence="6">The sequence shown here is derived from an EMBL/GenBank/DDBJ whole genome shotgun (WGS) entry which is preliminary data.</text>
</comment>
<evidence type="ECO:0000313" key="7">
    <source>
        <dbReference type="Proteomes" id="UP000321567"/>
    </source>
</evidence>
<dbReference type="InterPro" id="IPR030678">
    <property type="entry name" value="Peptide/Ni-bd"/>
</dbReference>
<dbReference type="InterPro" id="IPR039424">
    <property type="entry name" value="SBP_5"/>
</dbReference>
<dbReference type="PANTHER" id="PTHR30290:SF9">
    <property type="entry name" value="OLIGOPEPTIDE-BINDING PROTEIN APPA"/>
    <property type="match status" value="1"/>
</dbReference>
<evidence type="ECO:0000313" key="6">
    <source>
        <dbReference type="EMBL" id="GEO83028.1"/>
    </source>
</evidence>
<reference evidence="6 7" key="1">
    <citation type="submission" date="2019-07" db="EMBL/GenBank/DDBJ databases">
        <title>Whole genome shotgun sequence of Rhodospirillum oryzae NBRC 107573.</title>
        <authorList>
            <person name="Hosoyama A."/>
            <person name="Uohara A."/>
            <person name="Ohji S."/>
            <person name="Ichikawa N."/>
        </authorList>
    </citation>
    <scope>NUCLEOTIDE SEQUENCE [LARGE SCALE GENOMIC DNA]</scope>
    <source>
        <strain evidence="6 7">NBRC 107573</strain>
    </source>
</reference>
<dbReference type="GO" id="GO:0043190">
    <property type="term" value="C:ATP-binding cassette (ABC) transporter complex"/>
    <property type="evidence" value="ECO:0007669"/>
    <property type="project" value="InterPro"/>
</dbReference>
<dbReference type="OrthoDB" id="9803988at2"/>
<evidence type="ECO:0000256" key="4">
    <source>
        <dbReference type="ARBA" id="ARBA00022729"/>
    </source>
</evidence>
<comment type="similarity">
    <text evidence="2">Belongs to the bacterial solute-binding protein 5 family.</text>
</comment>
<accession>A0A512HC44</accession>
<dbReference type="AlphaFoldDB" id="A0A512HC44"/>
<feature type="domain" description="Solute-binding protein family 5" evidence="5">
    <location>
        <begin position="79"/>
        <end position="436"/>
    </location>
</feature>
<proteinExistence type="inferred from homology"/>
<dbReference type="SUPFAM" id="SSF53850">
    <property type="entry name" value="Periplasmic binding protein-like II"/>
    <property type="match status" value="1"/>
</dbReference>
<dbReference type="PIRSF" id="PIRSF002741">
    <property type="entry name" value="MppA"/>
    <property type="match status" value="1"/>
</dbReference>
<keyword evidence="4" id="KW-0732">Signal</keyword>
<sequence>MPRPRARFSRPPRALLLALVVVLATLGAVLTPARALEFRWSAPESLPTLDPHALPGLDQQGLIGALYEGLTRRGPTLALEPGLATGWQPIGETRWRFSLRAGVRFHDGTPFRADDVVASLERARARTGPSQLADLLASVRRVRRIDDRTVDLFTTTPTPDLPERLALVPILPHDWAGRPADALRTQANGTGPFKLESFTPNGPLSLVANPLWWDRLDPSLSRATLYPAASAETRLRFLTEDRVDVALDLPPAEWGTLERKPGLVALRATGARTLFLGMDQVSPTLRFGRATGNPFQDRRVREALMRALDIDALNKSVYAGLATPAALMTSPAVAGFPDALNVRPAHDLARARALMAEAGLAGGFSVTLDCPSGRYPQDEALCAGVARALGTVGVRVSVRALAGDAYFDRVLKRETSFYLLGWQPATLEITSTLKALAACPSEERPGVAAAPGPGALNIGGACDEEAHRLILRLGATLDTPQRHSLAARALLRLRDAIVVLPLVQQPVLWGTRDRVTLAQRADGVLDLRFITLDPGRAVQ</sequence>
<name>A0A512HC44_9PROT</name>
<gene>
    <name evidence="6" type="ORF">ROR02_31590</name>
</gene>
<dbReference type="Gene3D" id="3.40.190.10">
    <property type="entry name" value="Periplasmic binding protein-like II"/>
    <property type="match status" value="1"/>
</dbReference>
<dbReference type="InterPro" id="IPR000914">
    <property type="entry name" value="SBP_5_dom"/>
</dbReference>
<dbReference type="Gene3D" id="3.10.105.10">
    <property type="entry name" value="Dipeptide-binding Protein, Domain 3"/>
    <property type="match status" value="1"/>
</dbReference>
<comment type="subcellular location">
    <subcellularLocation>
        <location evidence="1">Periplasm</location>
    </subcellularLocation>
</comment>
<keyword evidence="7" id="KW-1185">Reference proteome</keyword>
<dbReference type="GO" id="GO:1904680">
    <property type="term" value="F:peptide transmembrane transporter activity"/>
    <property type="evidence" value="ECO:0007669"/>
    <property type="project" value="TreeGrafter"/>
</dbReference>
<evidence type="ECO:0000256" key="2">
    <source>
        <dbReference type="ARBA" id="ARBA00005695"/>
    </source>
</evidence>
<dbReference type="GO" id="GO:0030288">
    <property type="term" value="C:outer membrane-bounded periplasmic space"/>
    <property type="evidence" value="ECO:0007669"/>
    <property type="project" value="UniProtKB-ARBA"/>
</dbReference>
<dbReference type="Gene3D" id="3.90.76.10">
    <property type="entry name" value="Dipeptide-binding Protein, Domain 1"/>
    <property type="match status" value="1"/>
</dbReference>
<dbReference type="Proteomes" id="UP000321567">
    <property type="component" value="Unassembled WGS sequence"/>
</dbReference>